<dbReference type="RefSeq" id="WP_146796315.1">
    <property type="nucleotide sequence ID" value="NZ_VOLP01000001.1"/>
</dbReference>
<feature type="transmembrane region" description="Helical" evidence="2">
    <location>
        <begin position="45"/>
        <end position="66"/>
    </location>
</feature>
<proteinExistence type="predicted"/>
<feature type="transmembrane region" description="Helical" evidence="2">
    <location>
        <begin position="225"/>
        <end position="246"/>
    </location>
</feature>
<keyword evidence="2" id="KW-0812">Transmembrane</keyword>
<feature type="compositionally biased region" description="Basic residues" evidence="1">
    <location>
        <begin position="259"/>
        <end position="272"/>
    </location>
</feature>
<protein>
    <submittedName>
        <fullName evidence="4">DUF1538 domain-containing protein</fullName>
    </submittedName>
</protein>
<evidence type="ECO:0000256" key="2">
    <source>
        <dbReference type="SAM" id="Phobius"/>
    </source>
</evidence>
<keyword evidence="2" id="KW-0472">Membrane</keyword>
<feature type="region of interest" description="Disordered" evidence="1">
    <location>
        <begin position="254"/>
        <end position="289"/>
    </location>
</feature>
<gene>
    <name evidence="3" type="ORF">ESZ26_01060</name>
    <name evidence="4" type="ORF">ESZ27_11660</name>
</gene>
<dbReference type="AlphaFoldDB" id="A0A5C6QAV7"/>
<evidence type="ECO:0000313" key="3">
    <source>
        <dbReference type="EMBL" id="TWX62933.1"/>
    </source>
</evidence>
<accession>A0A5C6QAV7</accession>
<sequence>MALLIELLTTLKNTVIDVLPILSIILGFQLLVIRKPIPHVKQVGFGFIYVLIGLALFLLGLEKALFPLGKMMATQLTAPEFIHAGEQVLTRIHWSDYLWVYIFAAAIGFSTTIAEPSLIAVAIKAEEVSGGAIKANSLRISVAIGVAIGIALGSYRIVVGHPIHYYIISGYVVVVIQTFFCPKLIVPLAYDSGGVTTSTVTVPLVAALGLGLASTIPGRSPLIDGFGLIAFASLFPIIAVMAYAQLTQAKTHQIERQGEKRKRININKRSLRQNKQEPLKSSKHDKRNR</sequence>
<dbReference type="Proteomes" id="UP000321525">
    <property type="component" value="Unassembled WGS sequence"/>
</dbReference>
<feature type="transmembrane region" description="Helical" evidence="2">
    <location>
        <begin position="193"/>
        <end position="213"/>
    </location>
</feature>
<comment type="caution">
    <text evidence="4">The sequence shown here is derived from an EMBL/GenBank/DDBJ whole genome shotgun (WGS) entry which is preliminary data.</text>
</comment>
<feature type="transmembrane region" description="Helical" evidence="2">
    <location>
        <begin position="137"/>
        <end position="157"/>
    </location>
</feature>
<evidence type="ECO:0000256" key="1">
    <source>
        <dbReference type="SAM" id="MobiDB-lite"/>
    </source>
</evidence>
<dbReference type="Pfam" id="PF07556">
    <property type="entry name" value="DUF1538"/>
    <property type="match status" value="1"/>
</dbReference>
<dbReference type="Proteomes" id="UP000321917">
    <property type="component" value="Unassembled WGS sequence"/>
</dbReference>
<feature type="transmembrane region" description="Helical" evidence="2">
    <location>
        <begin position="15"/>
        <end position="33"/>
    </location>
</feature>
<keyword evidence="2" id="KW-1133">Transmembrane helix</keyword>
<evidence type="ECO:0000313" key="5">
    <source>
        <dbReference type="Proteomes" id="UP000321525"/>
    </source>
</evidence>
<dbReference type="OrthoDB" id="9781614at2"/>
<dbReference type="InterPro" id="IPR011435">
    <property type="entry name" value="UmpAB"/>
</dbReference>
<organism evidence="4 6">
    <name type="scientific">Colwellia hornerae</name>
    <dbReference type="NCBI Taxonomy" id="89402"/>
    <lineage>
        <taxon>Bacteria</taxon>
        <taxon>Pseudomonadati</taxon>
        <taxon>Pseudomonadota</taxon>
        <taxon>Gammaproteobacteria</taxon>
        <taxon>Alteromonadales</taxon>
        <taxon>Colwelliaceae</taxon>
        <taxon>Colwellia</taxon>
    </lineage>
</organism>
<evidence type="ECO:0000313" key="6">
    <source>
        <dbReference type="Proteomes" id="UP000321917"/>
    </source>
</evidence>
<dbReference type="EMBL" id="VOLR01000001">
    <property type="protein sequence ID" value="TWX62933.1"/>
    <property type="molecule type" value="Genomic_DNA"/>
</dbReference>
<evidence type="ECO:0000313" key="4">
    <source>
        <dbReference type="EMBL" id="TWX65782.1"/>
    </source>
</evidence>
<reference evidence="4 6" key="1">
    <citation type="submission" date="2019-07" db="EMBL/GenBank/DDBJ databases">
        <title>Genomes of sea-ice associated Colwellia species.</title>
        <authorList>
            <person name="Bowman J.P."/>
        </authorList>
    </citation>
    <scope>NUCLEOTIDE SEQUENCE [LARGE SCALE GENOMIC DNA]</scope>
    <source>
        <strain evidence="3 5">ACAM 607</strain>
        <strain evidence="4 6">IC036</strain>
    </source>
</reference>
<dbReference type="EMBL" id="VOLQ01000021">
    <property type="protein sequence ID" value="TWX65782.1"/>
    <property type="molecule type" value="Genomic_DNA"/>
</dbReference>
<feature type="transmembrane region" description="Helical" evidence="2">
    <location>
        <begin position="98"/>
        <end position="125"/>
    </location>
</feature>
<feature type="transmembrane region" description="Helical" evidence="2">
    <location>
        <begin position="163"/>
        <end position="181"/>
    </location>
</feature>
<name>A0A5C6QAV7_9GAMM</name>
<keyword evidence="5" id="KW-1185">Reference proteome</keyword>